<dbReference type="KEGG" id="kdj:28964037"/>
<dbReference type="AlphaFoldDB" id="A0A1A6AEM2"/>
<reference evidence="3" key="2">
    <citation type="submission" date="2013-07" db="EMBL/GenBank/DDBJ databases">
        <authorList>
            <consortium name="The Broad Institute Genome Sequencing Platform"/>
            <person name="Cuomo C."/>
            <person name="Litvintseva A."/>
            <person name="Chen Y."/>
            <person name="Heitman J."/>
            <person name="Sun S."/>
            <person name="Springer D."/>
            <person name="Dromer F."/>
            <person name="Young S.K."/>
            <person name="Zeng Q."/>
            <person name="Gargeya S."/>
            <person name="Fitzgerald M."/>
            <person name="Abouelleil A."/>
            <person name="Alvarado L."/>
            <person name="Berlin A.M."/>
            <person name="Chapman S.B."/>
            <person name="Dewar J."/>
            <person name="Goldberg J."/>
            <person name="Griggs A."/>
            <person name="Gujja S."/>
            <person name="Hansen M."/>
            <person name="Howarth C."/>
            <person name="Imamovic A."/>
            <person name="Larimer J."/>
            <person name="McCowan C."/>
            <person name="Murphy C."/>
            <person name="Pearson M."/>
            <person name="Priest M."/>
            <person name="Roberts A."/>
            <person name="Saif S."/>
            <person name="Shea T."/>
            <person name="Sykes S."/>
            <person name="Wortman J."/>
            <person name="Nusbaum C."/>
            <person name="Birren B."/>
        </authorList>
    </citation>
    <scope>NUCLEOTIDE SEQUENCE</scope>
    <source>
        <strain evidence="3">CBS 10117</strain>
    </source>
</reference>
<reference evidence="3" key="3">
    <citation type="submission" date="2024-02" db="EMBL/GenBank/DDBJ databases">
        <title>Comparative genomics of Cryptococcus and Kwoniella reveals pathogenesis evolution and contrasting modes of karyotype evolution via chromosome fusion or intercentromeric recombination.</title>
        <authorList>
            <person name="Coelho M.A."/>
            <person name="David-Palma M."/>
            <person name="Shea T."/>
            <person name="Bowers K."/>
            <person name="McGinley-Smith S."/>
            <person name="Mohammad A.W."/>
            <person name="Gnirke A."/>
            <person name="Yurkov A.M."/>
            <person name="Nowrousian M."/>
            <person name="Sun S."/>
            <person name="Cuomo C.A."/>
            <person name="Heitman J."/>
        </authorList>
    </citation>
    <scope>NUCLEOTIDE SEQUENCE</scope>
    <source>
        <strain evidence="3">CBS 10117</strain>
    </source>
</reference>
<dbReference type="OrthoDB" id="10507955at2759"/>
<dbReference type="Proteomes" id="UP000078595">
    <property type="component" value="Chromosome 1"/>
</dbReference>
<evidence type="ECO:0000313" key="4">
    <source>
        <dbReference type="Proteomes" id="UP000078595"/>
    </source>
</evidence>
<name>A0A1A6AEM2_9TREE</name>
<reference evidence="2" key="1">
    <citation type="submission" date="2013-07" db="EMBL/GenBank/DDBJ databases">
        <title>The Genome Sequence of Cryptococcus dejecticola CBS10117.</title>
        <authorList>
            <consortium name="The Broad Institute Genome Sequencing Platform"/>
            <person name="Cuomo C."/>
            <person name="Litvintseva A."/>
            <person name="Chen Y."/>
            <person name="Heitman J."/>
            <person name="Sun S."/>
            <person name="Springer D."/>
            <person name="Dromer F."/>
            <person name="Young S.K."/>
            <person name="Zeng Q."/>
            <person name="Gargeya S."/>
            <person name="Fitzgerald M."/>
            <person name="Abouelleil A."/>
            <person name="Alvarado L."/>
            <person name="Berlin A.M."/>
            <person name="Chapman S.B."/>
            <person name="Dewar J."/>
            <person name="Goldberg J."/>
            <person name="Griggs A."/>
            <person name="Gujja S."/>
            <person name="Hansen M."/>
            <person name="Howarth C."/>
            <person name="Imamovic A."/>
            <person name="Larimer J."/>
            <person name="McCowan C."/>
            <person name="Murphy C."/>
            <person name="Pearson M."/>
            <person name="Priest M."/>
            <person name="Roberts A."/>
            <person name="Saif S."/>
            <person name="Shea T."/>
            <person name="Sykes S."/>
            <person name="Wortman J."/>
            <person name="Nusbaum C."/>
            <person name="Birren B."/>
        </authorList>
    </citation>
    <scope>NUCLEOTIDE SEQUENCE [LARGE SCALE GENOMIC DNA]</scope>
    <source>
        <strain evidence="2">CBS 10117</strain>
    </source>
</reference>
<keyword evidence="4" id="KW-1185">Reference proteome</keyword>
<dbReference type="RefSeq" id="XP_018266363.1">
    <property type="nucleotide sequence ID" value="XM_018403709.1"/>
</dbReference>
<evidence type="ECO:0000256" key="1">
    <source>
        <dbReference type="SAM" id="MobiDB-lite"/>
    </source>
</evidence>
<dbReference type="GeneID" id="28964037"/>
<dbReference type="VEuPathDB" id="FungiDB:I303_00338"/>
<accession>A0A1A6AEM2</accession>
<sequence length="405" mass="44103">MSSYQSNPPMVLSGSAQWSGTVIAPSIHATRNENDRLSESYTGHLTIVDPQQGQSTNIDTLPVFSRECLTDPFDPNEVFSCHGDWGSIGGTVSERFIDMGGYAFAVEDTKFKGNVKYPTTGPFAGPDRLNEEFSLGVNYFVDTAKHYKSGSANRLSSSLGMISRDTISKFDTIQLGLALPEDKQWLNSALSSEGLRNWVPSHKDTGKSLTSVPGDVAQPDVGWIRRHQVKVGDSIMQPGKSFRMRVVPAGTRLKDPNDKESLDRLYELFGGKEGLGVACDVSMVIRSIGEDFNHINAGSEDESDEEETEGESGPDDGYYRDDAVEDIMLSEGPVFEPFSGPPPMHMHGPDDLSPPLMAMGAPKMPDQGPSISTAQASNAKAKYKNNKGGYTRHGPGPKQGWMRSR</sequence>
<feature type="region of interest" description="Disordered" evidence="1">
    <location>
        <begin position="332"/>
        <end position="405"/>
    </location>
</feature>
<evidence type="ECO:0000313" key="2">
    <source>
        <dbReference type="EMBL" id="OBR88521.1"/>
    </source>
</evidence>
<protein>
    <submittedName>
        <fullName evidence="2">Uncharacterized protein</fullName>
    </submittedName>
</protein>
<proteinExistence type="predicted"/>
<dbReference type="EMBL" id="KI894027">
    <property type="protein sequence ID" value="OBR88521.1"/>
    <property type="molecule type" value="Genomic_DNA"/>
</dbReference>
<gene>
    <name evidence="2" type="ORF">I303_00338</name>
    <name evidence="3" type="ORF">I303_100337</name>
</gene>
<feature type="compositionally biased region" description="Acidic residues" evidence="1">
    <location>
        <begin position="299"/>
        <end position="314"/>
    </location>
</feature>
<evidence type="ECO:0000313" key="3">
    <source>
        <dbReference type="EMBL" id="WWC57802.1"/>
    </source>
</evidence>
<dbReference type="EMBL" id="CP144530">
    <property type="protein sequence ID" value="WWC57802.1"/>
    <property type="molecule type" value="Genomic_DNA"/>
</dbReference>
<feature type="region of interest" description="Disordered" evidence="1">
    <location>
        <begin position="294"/>
        <end position="320"/>
    </location>
</feature>
<organism evidence="2">
    <name type="scientific">Kwoniella dejecticola CBS 10117</name>
    <dbReference type="NCBI Taxonomy" id="1296121"/>
    <lineage>
        <taxon>Eukaryota</taxon>
        <taxon>Fungi</taxon>
        <taxon>Dikarya</taxon>
        <taxon>Basidiomycota</taxon>
        <taxon>Agaricomycotina</taxon>
        <taxon>Tremellomycetes</taxon>
        <taxon>Tremellales</taxon>
        <taxon>Cryptococcaceae</taxon>
        <taxon>Kwoniella</taxon>
    </lineage>
</organism>